<feature type="compositionally biased region" description="Basic residues" evidence="1">
    <location>
        <begin position="93"/>
        <end position="103"/>
    </location>
</feature>
<evidence type="ECO:0000313" key="2">
    <source>
        <dbReference type="EMBL" id="EGD82790.1"/>
    </source>
</evidence>
<dbReference type="PANTHER" id="PTHR23082:SF0">
    <property type="entry name" value="GENERAL TRANSCRIPTION FACTOR 3C POLYPEPTIDE 3"/>
    <property type="match status" value="1"/>
</dbReference>
<organism evidence="3">
    <name type="scientific">Salpingoeca rosetta (strain ATCC 50818 / BSB-021)</name>
    <dbReference type="NCBI Taxonomy" id="946362"/>
    <lineage>
        <taxon>Eukaryota</taxon>
        <taxon>Choanoflagellata</taxon>
        <taxon>Craspedida</taxon>
        <taxon>Salpingoecidae</taxon>
        <taxon>Salpingoeca</taxon>
    </lineage>
</organism>
<dbReference type="OMA" id="NWMELAG"/>
<evidence type="ECO:0000313" key="3">
    <source>
        <dbReference type="Proteomes" id="UP000007799"/>
    </source>
</evidence>
<dbReference type="KEGG" id="sre:PTSG_03440"/>
<name>F2U574_SALR5</name>
<dbReference type="STRING" id="946362.F2U574"/>
<reference evidence="2" key="1">
    <citation type="submission" date="2009-08" db="EMBL/GenBank/DDBJ databases">
        <title>Annotation of Salpingoeca rosetta.</title>
        <authorList>
            <consortium name="The Broad Institute Genome Sequencing Platform"/>
            <person name="Russ C."/>
            <person name="Cuomo C."/>
            <person name="Burger G."/>
            <person name="Gray M.W."/>
            <person name="Holland P.W.H."/>
            <person name="King N."/>
            <person name="Lang F.B.F."/>
            <person name="Roger A.J."/>
            <person name="Ruiz-Trillo I."/>
            <person name="Young S.K."/>
            <person name="Zeng Q."/>
            <person name="Gargeya S."/>
            <person name="Alvarado L."/>
            <person name="Berlin A."/>
            <person name="Chapman S.B."/>
            <person name="Chen Z."/>
            <person name="Freedman E."/>
            <person name="Gellesch M."/>
            <person name="Goldberg J."/>
            <person name="Griggs A."/>
            <person name="Gujja S."/>
            <person name="Heilman E."/>
            <person name="Heiman D."/>
            <person name="Howarth C."/>
            <person name="Mehta T."/>
            <person name="Neiman D."/>
            <person name="Pearson M."/>
            <person name="Roberts A."/>
            <person name="Saif S."/>
            <person name="Shea T."/>
            <person name="Shenoy N."/>
            <person name="Sisk P."/>
            <person name="Stolte C."/>
            <person name="Sykes S."/>
            <person name="White J."/>
            <person name="Yandava C."/>
            <person name="Haas B."/>
            <person name="Nusbaum C."/>
            <person name="Birren B."/>
        </authorList>
    </citation>
    <scope>NUCLEOTIDE SEQUENCE [LARGE SCALE GENOMIC DNA]</scope>
    <source>
        <strain evidence="2">ATCC 50818</strain>
    </source>
</reference>
<dbReference type="eggNOG" id="KOG2076">
    <property type="taxonomic scope" value="Eukaryota"/>
</dbReference>
<proteinExistence type="predicted"/>
<dbReference type="GeneID" id="16076613"/>
<dbReference type="EMBL" id="GL832961">
    <property type="protein sequence ID" value="EGD82790.1"/>
    <property type="molecule type" value="Genomic_DNA"/>
</dbReference>
<dbReference type="RefSeq" id="XP_004996026.1">
    <property type="nucleotide sequence ID" value="XM_004995969.1"/>
</dbReference>
<dbReference type="InterPro" id="IPR039340">
    <property type="entry name" value="Tfc4/TFIIIC-102/Sfc4"/>
</dbReference>
<dbReference type="GO" id="GO:0000127">
    <property type="term" value="C:transcription factor TFIIIC complex"/>
    <property type="evidence" value="ECO:0007669"/>
    <property type="project" value="TreeGrafter"/>
</dbReference>
<gene>
    <name evidence="2" type="ORF">PTSG_03440</name>
</gene>
<feature type="region of interest" description="Disordered" evidence="1">
    <location>
        <begin position="1"/>
        <end position="138"/>
    </location>
</feature>
<dbReference type="Proteomes" id="UP000007799">
    <property type="component" value="Unassembled WGS sequence"/>
</dbReference>
<dbReference type="OrthoDB" id="9991317at2759"/>
<accession>F2U574</accession>
<dbReference type="AlphaFoldDB" id="F2U574"/>
<dbReference type="InParanoid" id="F2U574"/>
<dbReference type="PANTHER" id="PTHR23082">
    <property type="entry name" value="TRANSCRIPTION INITIATION FACTOR IIIC TFIIIC , POLYPEPTIDE 3-RELATED"/>
    <property type="match status" value="1"/>
</dbReference>
<feature type="compositionally biased region" description="Low complexity" evidence="1">
    <location>
        <begin position="12"/>
        <end position="26"/>
    </location>
</feature>
<sequence>MADDDMDHITLPPATGPSSSSHTHGGVPDEIDPLLAEDDGDDVEEDNDFDDDDDDDDDDEFDEGGDDDNDEDYVNDETAASDDDDIVEEVSTPRRKRAKRQSSSRRSIGSNSAGAAAAAAASSSTHAHGMPNPSGGRLRFTDLELSLRTEDVLDDRHHRPADMEKMIAHTQKRRFKKRGVRSRKNALPSRFINVMGEANKAYTRQAYDVAKRLCQQVVDAAPDCPDPYDTLALVCEEVGDKPKCFEYRKKAASCRPMRDVNWMELAGLAMEIGRDTEASRLLQRAHKLHPDHLPTLEAMMAVAEKQGKTFQVVRYCGKYISKCGPNVQLFNRLYKLATQRIPGANVRFRCLDEAADSMLHVLEKAKAEENPSVDAACVLMTVDLLSQANRHKKCCVTLVPNTLSFRHLAADANHAPCQACFAIERGVSLDNVEALITRDPKLNLDERAKASYDTTRVAGAFEVLPVGSTTTSDGFHIPDGMKLYFRVRLALAHLALNDDDDAAVGILLPLLLHSVEQHYALFHDTISVLISIAKFHLALRICEKVRRCEKWDKPALWVLMSRCYKGLHEYETAREHIDHVLKVVPMHKEALRLQREICREAGVPLPQSQQRQQRTSKKKRSKKTLTIISNNSIPTEQQLKDHGVADGSRAKHMHAATTSQRTLTAVSLRGDLIRIRQLFGKRDLDAVISTAYRPCLFFLQSQLQPTFLRPFRPDVCRQFVIDAAKVDWQWEAVRGAVSGETGNSWLVYDRDDTRPDGEHLRVFNPKSLSIDEWFEMFIRVSEAMVNRRRGYEAACMLRRLIHIGRWGEKKPVILYLETLALLGAGCYDAAYLIGRANVLAHSDANRLWAALYPLFFQTHEALHANRFVLRRLREAPKCPSPFQAQANHSLMSSTYNYAAFGSSWSAKMADNKDDRALAHLTHSIACLRRTTQRSCPYRRPPLIRALVLFNDYAELRGGVAASQEAAYNLARLYHFWGVNHLAVPAYRRALALPSVLDTHRDEYEKEKHGIKGPFNVCSEAKYASHPLTVLIERCLANLRDPSSEPDPTNLRAECAFNIALIHKPHSPEAAGRLLRSTIAW</sequence>
<feature type="region of interest" description="Disordered" evidence="1">
    <location>
        <begin position="604"/>
        <end position="627"/>
    </location>
</feature>
<protein>
    <submittedName>
        <fullName evidence="2">Uncharacterized protein</fullName>
    </submittedName>
</protein>
<dbReference type="GO" id="GO:0006383">
    <property type="term" value="P:transcription by RNA polymerase III"/>
    <property type="evidence" value="ECO:0007669"/>
    <property type="project" value="InterPro"/>
</dbReference>
<dbReference type="Gene3D" id="1.25.40.10">
    <property type="entry name" value="Tetratricopeptide repeat domain"/>
    <property type="match status" value="1"/>
</dbReference>
<feature type="compositionally biased region" description="Acidic residues" evidence="1">
    <location>
        <begin position="29"/>
        <end position="88"/>
    </location>
</feature>
<dbReference type="InterPro" id="IPR011990">
    <property type="entry name" value="TPR-like_helical_dom_sf"/>
</dbReference>
<feature type="compositionally biased region" description="Low complexity" evidence="1">
    <location>
        <begin position="104"/>
        <end position="124"/>
    </location>
</feature>
<dbReference type="FunCoup" id="F2U574">
    <property type="interactions" value="1760"/>
</dbReference>
<keyword evidence="3" id="KW-1185">Reference proteome</keyword>
<evidence type="ECO:0000256" key="1">
    <source>
        <dbReference type="SAM" id="MobiDB-lite"/>
    </source>
</evidence>
<dbReference type="SUPFAM" id="SSF48452">
    <property type="entry name" value="TPR-like"/>
    <property type="match status" value="2"/>
</dbReference>
<feature type="compositionally biased region" description="Basic residues" evidence="1">
    <location>
        <begin position="614"/>
        <end position="623"/>
    </location>
</feature>